<evidence type="ECO:0000259" key="7">
    <source>
        <dbReference type="Pfam" id="PF00347"/>
    </source>
</evidence>
<dbReference type="GO" id="GO:0019843">
    <property type="term" value="F:rRNA binding"/>
    <property type="evidence" value="ECO:0007669"/>
    <property type="project" value="UniProtKB-UniRule"/>
</dbReference>
<evidence type="ECO:0000313" key="8">
    <source>
        <dbReference type="EMBL" id="OGI88155.1"/>
    </source>
</evidence>
<sequence length="178" mass="19982">MSRIGKQEINIPNGTEVAKNDNLLIVKGPKGELKKEFKDIIDINIKDKIITLKPRVNNIASKALWGTYASHIKNMVDGVNNLFEKKLIVEGIGFKTEINDHKLVLSVGFSHKINISLPKNLNVSVQKNIITISGVDKELVGQFSAKIRSLKKPEPYKGKGIRYENEIIRRKQGKRAVT</sequence>
<dbReference type="PIRSF" id="PIRSF002162">
    <property type="entry name" value="Ribosomal_L6"/>
    <property type="match status" value="1"/>
</dbReference>
<organism evidence="8 9">
    <name type="scientific">Candidatus Nomurabacteria bacterium RIFCSPLOWO2_01_FULL_33_24</name>
    <dbReference type="NCBI Taxonomy" id="1801765"/>
    <lineage>
        <taxon>Bacteria</taxon>
        <taxon>Candidatus Nomuraibacteriota</taxon>
    </lineage>
</organism>
<dbReference type="GO" id="GO:0022625">
    <property type="term" value="C:cytosolic large ribosomal subunit"/>
    <property type="evidence" value="ECO:0007669"/>
    <property type="project" value="UniProtKB-UniRule"/>
</dbReference>
<dbReference type="PRINTS" id="PR00059">
    <property type="entry name" value="RIBOSOMALL6"/>
</dbReference>
<evidence type="ECO:0000256" key="6">
    <source>
        <dbReference type="RuleBase" id="RU003870"/>
    </source>
</evidence>
<dbReference type="Pfam" id="PF00347">
    <property type="entry name" value="Ribosomal_L6"/>
    <property type="match status" value="2"/>
</dbReference>
<dbReference type="GO" id="GO:0003735">
    <property type="term" value="F:structural constituent of ribosome"/>
    <property type="evidence" value="ECO:0007669"/>
    <property type="project" value="UniProtKB-UniRule"/>
</dbReference>
<keyword evidence="2 5" id="KW-0687">Ribonucleoprotein</keyword>
<evidence type="ECO:0000256" key="4">
    <source>
        <dbReference type="NCBIfam" id="TIGR03654"/>
    </source>
</evidence>
<evidence type="ECO:0000256" key="3">
    <source>
        <dbReference type="ARBA" id="ARBA00035454"/>
    </source>
</evidence>
<protein>
    <recommendedName>
        <fullName evidence="3 4">50S ribosomal protein L6</fullName>
    </recommendedName>
</protein>
<comment type="similarity">
    <text evidence="5">Belongs to the universal ribosomal protein uL6 family.</text>
</comment>
<dbReference type="Proteomes" id="UP000185809">
    <property type="component" value="Unassembled WGS sequence"/>
</dbReference>
<feature type="domain" description="Large ribosomal subunit protein uL6 alpha-beta" evidence="7">
    <location>
        <begin position="91"/>
        <end position="163"/>
    </location>
</feature>
<keyword evidence="6" id="KW-0699">rRNA-binding</keyword>
<accession>A0A1F6X235</accession>
<dbReference type="Gene3D" id="3.90.930.12">
    <property type="entry name" value="Ribosomal protein L6, alpha-beta domain"/>
    <property type="match status" value="2"/>
</dbReference>
<dbReference type="InterPro" id="IPR036789">
    <property type="entry name" value="Ribosomal_uL6-like_a/b-dom_sf"/>
</dbReference>
<dbReference type="PROSITE" id="PS00525">
    <property type="entry name" value="RIBOSOMAL_L6_1"/>
    <property type="match status" value="1"/>
</dbReference>
<evidence type="ECO:0000256" key="1">
    <source>
        <dbReference type="ARBA" id="ARBA00022980"/>
    </source>
</evidence>
<reference evidence="8 9" key="1">
    <citation type="journal article" date="2016" name="Nat. Commun.">
        <title>Thousands of microbial genomes shed light on interconnected biogeochemical processes in an aquifer system.</title>
        <authorList>
            <person name="Anantharaman K."/>
            <person name="Brown C.T."/>
            <person name="Hug L.A."/>
            <person name="Sharon I."/>
            <person name="Castelle C.J."/>
            <person name="Probst A.J."/>
            <person name="Thomas B.C."/>
            <person name="Singh A."/>
            <person name="Wilkins M.J."/>
            <person name="Karaoz U."/>
            <person name="Brodie E.L."/>
            <person name="Williams K.H."/>
            <person name="Hubbard S.S."/>
            <person name="Banfield J.F."/>
        </authorList>
    </citation>
    <scope>NUCLEOTIDE SEQUENCE [LARGE SCALE GENOMIC DNA]</scope>
</reference>
<dbReference type="PANTHER" id="PTHR11655:SF14">
    <property type="entry name" value="LARGE RIBOSOMAL SUBUNIT PROTEIN UL6M"/>
    <property type="match status" value="1"/>
</dbReference>
<dbReference type="InterPro" id="IPR002358">
    <property type="entry name" value="Ribosomal_uL6_CS"/>
</dbReference>
<evidence type="ECO:0000256" key="2">
    <source>
        <dbReference type="ARBA" id="ARBA00023274"/>
    </source>
</evidence>
<keyword evidence="1 5" id="KW-0689">Ribosomal protein</keyword>
<keyword evidence="6" id="KW-0694">RNA-binding</keyword>
<dbReference type="InterPro" id="IPR000702">
    <property type="entry name" value="Ribosomal_uL6-like"/>
</dbReference>
<dbReference type="InterPro" id="IPR020040">
    <property type="entry name" value="Ribosomal_uL6_a/b-dom"/>
</dbReference>
<feature type="domain" description="Large ribosomal subunit protein uL6 alpha-beta" evidence="7">
    <location>
        <begin position="11"/>
        <end position="80"/>
    </location>
</feature>
<comment type="caution">
    <text evidence="8">The sequence shown here is derived from an EMBL/GenBank/DDBJ whole genome shotgun (WGS) entry which is preliminary data.</text>
</comment>
<name>A0A1F6X235_9BACT</name>
<dbReference type="AlphaFoldDB" id="A0A1F6X235"/>
<comment type="function">
    <text evidence="6">This protein binds to the 23S rRNA, and is important in its secondary structure. It is located near the subunit interface in the base of the L7/L12 stalk, and near the tRNA binding site of the peptidyltransferase center.</text>
</comment>
<gene>
    <name evidence="8" type="ORF">A2995_00250</name>
</gene>
<dbReference type="InterPro" id="IPR019906">
    <property type="entry name" value="Ribosomal_uL6_bac-type"/>
</dbReference>
<evidence type="ECO:0000256" key="5">
    <source>
        <dbReference type="RuleBase" id="RU003869"/>
    </source>
</evidence>
<dbReference type="NCBIfam" id="TIGR03654">
    <property type="entry name" value="L6_bact"/>
    <property type="match status" value="1"/>
</dbReference>
<evidence type="ECO:0000313" key="9">
    <source>
        <dbReference type="Proteomes" id="UP000185809"/>
    </source>
</evidence>
<dbReference type="PANTHER" id="PTHR11655">
    <property type="entry name" value="60S/50S RIBOSOMAL PROTEIN L6/L9"/>
    <property type="match status" value="1"/>
</dbReference>
<dbReference type="SUPFAM" id="SSF56053">
    <property type="entry name" value="Ribosomal protein L6"/>
    <property type="match status" value="2"/>
</dbReference>
<dbReference type="EMBL" id="MFUP01000005">
    <property type="protein sequence ID" value="OGI88155.1"/>
    <property type="molecule type" value="Genomic_DNA"/>
</dbReference>
<proteinExistence type="inferred from homology"/>
<dbReference type="GO" id="GO:0002181">
    <property type="term" value="P:cytoplasmic translation"/>
    <property type="evidence" value="ECO:0007669"/>
    <property type="project" value="TreeGrafter"/>
</dbReference>